<dbReference type="EMBL" id="DF844460">
    <property type="protein sequence ID" value="GAT48331.1"/>
    <property type="molecule type" value="Genomic_DNA"/>
</dbReference>
<feature type="signal peptide" evidence="1">
    <location>
        <begin position="1"/>
        <end position="20"/>
    </location>
</feature>
<evidence type="ECO:0000313" key="3">
    <source>
        <dbReference type="Proteomes" id="UP000815677"/>
    </source>
</evidence>
<dbReference type="SUPFAM" id="SSF50685">
    <property type="entry name" value="Barwin-like endoglucanases"/>
    <property type="match status" value="1"/>
</dbReference>
<feature type="chain" id="PRO_5046689876" evidence="1">
    <location>
        <begin position="21"/>
        <end position="136"/>
    </location>
</feature>
<accession>A0ABQ0LB81</accession>
<sequence>MRASNLSLLVAVNWMTLVASTSIANGTGTVFYMTPGIGACGYTNSSTDLVASVSNVTFKAVRGATANPNDNPICNKTIYLRMPHTSGPVAFSVVDYFPIGNSVGPDDVGIPKYYFQRYAPVDEGIIPNVSWSIMST</sequence>
<gene>
    <name evidence="2" type="ORF">MCHLO_05748</name>
</gene>
<keyword evidence="1" id="KW-0732">Signal</keyword>
<keyword evidence="3" id="KW-1185">Reference proteome</keyword>
<evidence type="ECO:0000256" key="1">
    <source>
        <dbReference type="SAM" id="SignalP"/>
    </source>
</evidence>
<proteinExistence type="predicted"/>
<dbReference type="Gene3D" id="2.40.40.10">
    <property type="entry name" value="RlpA-like domain"/>
    <property type="match status" value="1"/>
</dbReference>
<protein>
    <submittedName>
        <fullName evidence="2">Uncharacterized protein</fullName>
    </submittedName>
</protein>
<dbReference type="CDD" id="cd22191">
    <property type="entry name" value="DPBB_RlpA_EXP_N-like"/>
    <property type="match status" value="1"/>
</dbReference>
<dbReference type="Proteomes" id="UP000815677">
    <property type="component" value="Unassembled WGS sequence"/>
</dbReference>
<dbReference type="InterPro" id="IPR036908">
    <property type="entry name" value="RlpA-like_sf"/>
</dbReference>
<organism evidence="2 3">
    <name type="scientific">Mycena chlorophos</name>
    <name type="common">Agaric fungus</name>
    <name type="synonym">Agaricus chlorophos</name>
    <dbReference type="NCBI Taxonomy" id="658473"/>
    <lineage>
        <taxon>Eukaryota</taxon>
        <taxon>Fungi</taxon>
        <taxon>Dikarya</taxon>
        <taxon>Basidiomycota</taxon>
        <taxon>Agaricomycotina</taxon>
        <taxon>Agaricomycetes</taxon>
        <taxon>Agaricomycetidae</taxon>
        <taxon>Agaricales</taxon>
        <taxon>Marasmiineae</taxon>
        <taxon>Mycenaceae</taxon>
        <taxon>Mycena</taxon>
    </lineage>
</organism>
<evidence type="ECO:0000313" key="2">
    <source>
        <dbReference type="EMBL" id="GAT48331.1"/>
    </source>
</evidence>
<reference evidence="2" key="1">
    <citation type="submission" date="2014-09" db="EMBL/GenBank/DDBJ databases">
        <title>Genome sequence of the luminous mushroom Mycena chlorophos for searching fungal bioluminescence genes.</title>
        <authorList>
            <person name="Tanaka Y."/>
            <person name="Kasuga D."/>
            <person name="Oba Y."/>
            <person name="Hase S."/>
            <person name="Sato K."/>
            <person name="Oba Y."/>
            <person name="Sakakibara Y."/>
        </authorList>
    </citation>
    <scope>NUCLEOTIDE SEQUENCE</scope>
</reference>
<name>A0ABQ0LB81_MYCCL</name>